<comment type="caution">
    <text evidence="3">The sequence shown here is derived from an EMBL/GenBank/DDBJ whole genome shotgun (WGS) entry which is preliminary data.</text>
</comment>
<proteinExistence type="predicted"/>
<feature type="region of interest" description="Disordered" evidence="1">
    <location>
        <begin position="803"/>
        <end position="832"/>
    </location>
</feature>
<dbReference type="InterPro" id="IPR010730">
    <property type="entry name" value="HET"/>
</dbReference>
<evidence type="ECO:0000313" key="3">
    <source>
        <dbReference type="EMBL" id="KAK2599200.1"/>
    </source>
</evidence>
<dbReference type="AlphaFoldDB" id="A0AAD9S5X7"/>
<sequence>MFKALVCQQMATKHDGETALAAAHGSGTFPKRCELCDTVLAQDWPDFSKIDPLSIKNHAGGEWKRAAESGCPFCSIVVSVIGDARIQHGCSMPADFGVIDYESSTEERIKGFQVFLGLNASTGRYLLAIEHVWMPMLGGTQKEFWGTITVYLDELDVLNLNLEPFFEIPRHPDFEETLKFAREWLTTCQNDHPDCSLELKRNETLSAFPHASIRMVQIRENQLRLTPMKLCGTLPPYVALSHCWGSCLTSKTLSSNIESFQIGFRSKSLPATFRDAIKMTKSLGFDHIWIDSLCIIQDDPLDWEEQSSLMALVYGNADLVLAASSASSTDDGLLKERKGFREPCLQLHSVRNQNRPLNMKYRLLQPKHMEPMINPLDQRGWALQERLLARRYLSIGSHDTSWTCMTSSSCECEWWRVATIWRQDVLNINTAVRDARDDELGLLWRRKVIAHYAQRKLTVSSDNLVAISALASLFHTRLQSDYLAGLWRKDLLSDLLWYTTDDAYVSEHGAPSWSWASLPHLLFGFDSAVTGFRQPTKRLVEVLDAGTTLSTANQFASVTSGFIKLRGQLCRAEITESQIKSSMSEGQQLRVDGLLNEGIRMFMDMSLIVTDIRLSDQVKDRSLRQVQQNEIKDGFYIGNLEQGESTVLYLVPLIMTEERWAEEHWTSGLIVTRSQKHPTCFERIGYFNSSPVSGTARNEEPEAEIHEQDIVIEYHHLLFYNHPLNALNTNRDRAAVNCIPPGDLLAHAKLSLERRLVAVVLAVHEPRAAPPPQHRVALAMHPDLVVGHDPGPRHALEQHLAAVGERDRDDRRRRDGHQAPPQQVAQDPGVLEGEGVEGERVAVLLERLDLCVHAG</sequence>
<dbReference type="EMBL" id="JAUJFL010000007">
    <property type="protein sequence ID" value="KAK2599200.1"/>
    <property type="molecule type" value="Genomic_DNA"/>
</dbReference>
<reference evidence="3" key="1">
    <citation type="submission" date="2023-06" db="EMBL/GenBank/DDBJ databases">
        <authorList>
            <person name="Noh H."/>
        </authorList>
    </citation>
    <scope>NUCLEOTIDE SEQUENCE</scope>
    <source>
        <strain evidence="3">DUCC20226</strain>
    </source>
</reference>
<protein>
    <recommendedName>
        <fullName evidence="2">Heterokaryon incompatibility domain-containing protein</fullName>
    </recommendedName>
</protein>
<keyword evidence="4" id="KW-1185">Reference proteome</keyword>
<evidence type="ECO:0000259" key="2">
    <source>
        <dbReference type="Pfam" id="PF06985"/>
    </source>
</evidence>
<accession>A0AAD9S5X7</accession>
<name>A0AAD9S5X7_PHOAM</name>
<evidence type="ECO:0000256" key="1">
    <source>
        <dbReference type="SAM" id="MobiDB-lite"/>
    </source>
</evidence>
<gene>
    <name evidence="3" type="ORF">N8I77_010973</name>
</gene>
<feature type="domain" description="Heterokaryon incompatibility" evidence="2">
    <location>
        <begin position="237"/>
        <end position="385"/>
    </location>
</feature>
<evidence type="ECO:0000313" key="4">
    <source>
        <dbReference type="Proteomes" id="UP001265746"/>
    </source>
</evidence>
<organism evidence="3 4">
    <name type="scientific">Phomopsis amygdali</name>
    <name type="common">Fusicoccum amygdali</name>
    <dbReference type="NCBI Taxonomy" id="1214568"/>
    <lineage>
        <taxon>Eukaryota</taxon>
        <taxon>Fungi</taxon>
        <taxon>Dikarya</taxon>
        <taxon>Ascomycota</taxon>
        <taxon>Pezizomycotina</taxon>
        <taxon>Sordariomycetes</taxon>
        <taxon>Sordariomycetidae</taxon>
        <taxon>Diaporthales</taxon>
        <taxon>Diaporthaceae</taxon>
        <taxon>Diaporthe</taxon>
    </lineage>
</organism>
<dbReference type="Pfam" id="PF06985">
    <property type="entry name" value="HET"/>
    <property type="match status" value="1"/>
</dbReference>
<dbReference type="PANTHER" id="PTHR33112:SF15">
    <property type="entry name" value="HETEROKARYON INCOMPATIBILITY DOMAIN-CONTAINING PROTEIN"/>
    <property type="match status" value="1"/>
</dbReference>
<dbReference type="Proteomes" id="UP001265746">
    <property type="component" value="Unassembled WGS sequence"/>
</dbReference>
<feature type="compositionally biased region" description="Basic and acidic residues" evidence="1">
    <location>
        <begin position="804"/>
        <end position="817"/>
    </location>
</feature>
<dbReference type="PANTHER" id="PTHR33112">
    <property type="entry name" value="DOMAIN PROTEIN, PUTATIVE-RELATED"/>
    <property type="match status" value="1"/>
</dbReference>